<name>A0A1L9PQ90_ASPVE</name>
<feature type="region of interest" description="Disordered" evidence="1">
    <location>
        <begin position="765"/>
        <end position="802"/>
    </location>
</feature>
<gene>
    <name evidence="2" type="ORF">ASPVEDRAFT_73345</name>
</gene>
<evidence type="ECO:0000313" key="2">
    <source>
        <dbReference type="EMBL" id="OJJ03704.1"/>
    </source>
</evidence>
<feature type="compositionally biased region" description="Polar residues" evidence="1">
    <location>
        <begin position="105"/>
        <end position="120"/>
    </location>
</feature>
<dbReference type="EMBL" id="KV878130">
    <property type="protein sequence ID" value="OJJ03704.1"/>
    <property type="molecule type" value="Genomic_DNA"/>
</dbReference>
<dbReference type="VEuPathDB" id="FungiDB:ASPVEDRAFT_73345"/>
<sequence>MTTETSNERLNRLQEADLGTARREYISTVDRGFNNMRVQAIEASRRSNVRGSKEQRVAEANKTRLEGWANVHKEIGDTADLEELDHLLNGQSHRLRLDSMLRGGSVQQIKHPSQVNSFRSVSAAAGPRAAPLNERSNRASSMAMKTPNPPGNHSGLDPALNKNNPPSNTAVRKKSAGRSASSKGLTPETLTVRKLTATLLRIRRPLPNHSDALSISSNFPPRAISSPEDFLAVARMVTANKTAGKPPTERPKDQSHADVEGRREGYLSPTPETASKPNHQKSPNGGVPLSQKFTPRRAVSPIPVNEVESSDNSLSSGSTNLESPEEKSRVPSVSTTDQAEKKGRLDTKPQDASANQTPIQKERPQKAVGMLLDLSFANSIESGPGPGMSPALEELKGLEFTKSLESKEPPSLAGVNRKLDFGGVLPKEQESNELSDIEATTDLEDDEETAAEYQREIDIICELLERTSLSDTFLSKLTECKKELESRIQLSRTPKLKTTARSEKFFTPPTIPESKELGASVSVVAEVTRTHSRNTSEAQITTPPSQSRLNAAAPQFMPKAFTEYRSSSNATTDSSTSFQPTPTKVITEPESECASSDLTIVPAKVDKPLVEARAESISPEFPTIIRVSSGTLLGDHLLPGASTRKAEHSHLFGDHLLPGRRVFSPLFVPSLTIPVSGSVLAQAAAPNFGPITFSPASAPRPLKIVDPNAQVTSRSTHTNSSALTPDAPHFEPAKKAVSTTTPNLPTPTTATKVTVKTAKKTTSMMESIYAPKSEVDSSSTGPKKPAVGQGLSASRYSDPKWI</sequence>
<dbReference type="OrthoDB" id="5372553at2759"/>
<dbReference type="RefSeq" id="XP_040669466.1">
    <property type="nucleotide sequence ID" value="XM_040816206.1"/>
</dbReference>
<dbReference type="GeneID" id="63731717"/>
<dbReference type="AlphaFoldDB" id="A0A1L9PQ90"/>
<protein>
    <submittedName>
        <fullName evidence="2">Uncharacterized protein</fullName>
    </submittedName>
</protein>
<feature type="compositionally biased region" description="Low complexity" evidence="1">
    <location>
        <begin position="739"/>
        <end position="749"/>
    </location>
</feature>
<reference evidence="3" key="1">
    <citation type="journal article" date="2017" name="Genome Biol.">
        <title>Comparative genomics reveals high biological diversity and specific adaptations in the industrially and medically important fungal genus Aspergillus.</title>
        <authorList>
            <person name="de Vries R.P."/>
            <person name="Riley R."/>
            <person name="Wiebenga A."/>
            <person name="Aguilar-Osorio G."/>
            <person name="Amillis S."/>
            <person name="Uchima C.A."/>
            <person name="Anderluh G."/>
            <person name="Asadollahi M."/>
            <person name="Askin M."/>
            <person name="Barry K."/>
            <person name="Battaglia E."/>
            <person name="Bayram O."/>
            <person name="Benocci T."/>
            <person name="Braus-Stromeyer S.A."/>
            <person name="Caldana C."/>
            <person name="Canovas D."/>
            <person name="Cerqueira G.C."/>
            <person name="Chen F."/>
            <person name="Chen W."/>
            <person name="Choi C."/>
            <person name="Clum A."/>
            <person name="Dos Santos R.A."/>
            <person name="Damasio A.R."/>
            <person name="Diallinas G."/>
            <person name="Emri T."/>
            <person name="Fekete E."/>
            <person name="Flipphi M."/>
            <person name="Freyberg S."/>
            <person name="Gallo A."/>
            <person name="Gournas C."/>
            <person name="Habgood R."/>
            <person name="Hainaut M."/>
            <person name="Harispe M.L."/>
            <person name="Henrissat B."/>
            <person name="Hilden K.S."/>
            <person name="Hope R."/>
            <person name="Hossain A."/>
            <person name="Karabika E."/>
            <person name="Karaffa L."/>
            <person name="Karanyi Z."/>
            <person name="Krasevec N."/>
            <person name="Kuo A."/>
            <person name="Kusch H."/>
            <person name="LaButti K."/>
            <person name="Lagendijk E.L."/>
            <person name="Lapidus A."/>
            <person name="Levasseur A."/>
            <person name="Lindquist E."/>
            <person name="Lipzen A."/>
            <person name="Logrieco A.F."/>
            <person name="MacCabe A."/>
            <person name="Maekelae M.R."/>
            <person name="Malavazi I."/>
            <person name="Melin P."/>
            <person name="Meyer V."/>
            <person name="Mielnichuk N."/>
            <person name="Miskei M."/>
            <person name="Molnar A.P."/>
            <person name="Mule G."/>
            <person name="Ngan C.Y."/>
            <person name="Orejas M."/>
            <person name="Orosz E."/>
            <person name="Ouedraogo J.P."/>
            <person name="Overkamp K.M."/>
            <person name="Park H.-S."/>
            <person name="Perrone G."/>
            <person name="Piumi F."/>
            <person name="Punt P.J."/>
            <person name="Ram A.F."/>
            <person name="Ramon A."/>
            <person name="Rauscher S."/>
            <person name="Record E."/>
            <person name="Riano-Pachon D.M."/>
            <person name="Robert V."/>
            <person name="Roehrig J."/>
            <person name="Ruller R."/>
            <person name="Salamov A."/>
            <person name="Salih N.S."/>
            <person name="Samson R.A."/>
            <person name="Sandor E."/>
            <person name="Sanguinetti M."/>
            <person name="Schuetze T."/>
            <person name="Sepcic K."/>
            <person name="Shelest E."/>
            <person name="Sherlock G."/>
            <person name="Sophianopoulou V."/>
            <person name="Squina F.M."/>
            <person name="Sun H."/>
            <person name="Susca A."/>
            <person name="Todd R.B."/>
            <person name="Tsang A."/>
            <person name="Unkles S.E."/>
            <person name="van de Wiele N."/>
            <person name="van Rossen-Uffink D."/>
            <person name="Oliveira J.V."/>
            <person name="Vesth T.C."/>
            <person name="Visser J."/>
            <person name="Yu J.-H."/>
            <person name="Zhou M."/>
            <person name="Andersen M.R."/>
            <person name="Archer D.B."/>
            <person name="Baker S.E."/>
            <person name="Benoit I."/>
            <person name="Brakhage A.A."/>
            <person name="Braus G.H."/>
            <person name="Fischer R."/>
            <person name="Frisvad J.C."/>
            <person name="Goldman G.H."/>
            <person name="Houbraken J."/>
            <person name="Oakley B."/>
            <person name="Pocsi I."/>
            <person name="Scazzocchio C."/>
            <person name="Seiboth B."/>
            <person name="vanKuyk P.A."/>
            <person name="Wortman J."/>
            <person name="Dyer P.S."/>
            <person name="Grigoriev I.V."/>
        </authorList>
    </citation>
    <scope>NUCLEOTIDE SEQUENCE [LARGE SCALE GENOMIC DNA]</scope>
    <source>
        <strain evidence="3">CBS 583.65</strain>
    </source>
</reference>
<keyword evidence="3" id="KW-1185">Reference proteome</keyword>
<feature type="region of interest" description="Disordered" evidence="1">
    <location>
        <begin position="240"/>
        <end position="365"/>
    </location>
</feature>
<evidence type="ECO:0000256" key="1">
    <source>
        <dbReference type="SAM" id="MobiDB-lite"/>
    </source>
</evidence>
<feature type="compositionally biased region" description="Polar residues" evidence="1">
    <location>
        <begin position="161"/>
        <end position="170"/>
    </location>
</feature>
<evidence type="ECO:0000313" key="3">
    <source>
        <dbReference type="Proteomes" id="UP000184073"/>
    </source>
</evidence>
<dbReference type="Proteomes" id="UP000184073">
    <property type="component" value="Unassembled WGS sequence"/>
</dbReference>
<feature type="compositionally biased region" description="Polar residues" evidence="1">
    <location>
        <begin position="350"/>
        <end position="359"/>
    </location>
</feature>
<feature type="compositionally biased region" description="Basic and acidic residues" evidence="1">
    <location>
        <begin position="247"/>
        <end position="265"/>
    </location>
</feature>
<accession>A0A1L9PQ90</accession>
<feature type="region of interest" description="Disordered" evidence="1">
    <location>
        <begin position="711"/>
        <end position="749"/>
    </location>
</feature>
<feature type="compositionally biased region" description="Polar residues" evidence="1">
    <location>
        <begin position="270"/>
        <end position="283"/>
    </location>
</feature>
<organism evidence="2 3">
    <name type="scientific">Aspergillus versicolor CBS 583.65</name>
    <dbReference type="NCBI Taxonomy" id="1036611"/>
    <lineage>
        <taxon>Eukaryota</taxon>
        <taxon>Fungi</taxon>
        <taxon>Dikarya</taxon>
        <taxon>Ascomycota</taxon>
        <taxon>Pezizomycotina</taxon>
        <taxon>Eurotiomycetes</taxon>
        <taxon>Eurotiomycetidae</taxon>
        <taxon>Eurotiales</taxon>
        <taxon>Aspergillaceae</taxon>
        <taxon>Aspergillus</taxon>
        <taxon>Aspergillus subgen. Nidulantes</taxon>
    </lineage>
</organism>
<dbReference type="STRING" id="1036611.A0A1L9PQ90"/>
<feature type="compositionally biased region" description="Polar residues" evidence="1">
    <location>
        <begin position="711"/>
        <end position="723"/>
    </location>
</feature>
<feature type="region of interest" description="Disordered" evidence="1">
    <location>
        <begin position="105"/>
        <end position="189"/>
    </location>
</feature>
<proteinExistence type="predicted"/>
<feature type="compositionally biased region" description="Basic and acidic residues" evidence="1">
    <location>
        <begin position="338"/>
        <end position="349"/>
    </location>
</feature>